<gene>
    <name evidence="1" type="ORF">AZI86_11580</name>
</gene>
<name>A0A150WLQ3_BDEBC</name>
<reference evidence="1 2" key="1">
    <citation type="submission" date="2016-03" db="EMBL/GenBank/DDBJ databases">
        <authorList>
            <person name="Ploux O."/>
        </authorList>
    </citation>
    <scope>NUCLEOTIDE SEQUENCE [LARGE SCALE GENOMIC DNA]</scope>
    <source>
        <strain evidence="1 2">R0</strain>
    </source>
</reference>
<proteinExistence type="predicted"/>
<accession>A0A150WLQ3</accession>
<evidence type="ECO:0008006" key="3">
    <source>
        <dbReference type="Google" id="ProtNLM"/>
    </source>
</evidence>
<evidence type="ECO:0000313" key="2">
    <source>
        <dbReference type="Proteomes" id="UP000075320"/>
    </source>
</evidence>
<dbReference type="OrthoDB" id="5652956at2"/>
<sequence length="299" mass="32924">MSLVFAVPGKTFLAGEYLALNEGPALLFLSQPCFELTAKPGKGEVEGLHQNSPAGLFIRKHTDYFAKLDIAFQDPHKGIGGFGASTAQFLSVYALWLYKEAAQQDMEKILDFKHILEEYYQVAWNGQGLRPSGADVVGQLKGSLTFFEKRQGLINVKSWPFTGLDFYLIHTGNKVATHEHLRMLKKFDTANLEFAFSKIKESFDSANENQFIDGIKSYAKALKDLNFTCEPTLNLLSDLQSIPGVRAAKGCGALGADVVLVITKKDFSQGVKQYCEINGLKMLASNKDIAAGLQVRGNL</sequence>
<protein>
    <recommendedName>
        <fullName evidence="3">GHMP kinase N-terminal domain-containing protein</fullName>
    </recommendedName>
</protein>
<keyword evidence="2" id="KW-1185">Reference proteome</keyword>
<dbReference type="RefSeq" id="WP_061835347.1">
    <property type="nucleotide sequence ID" value="NZ_LUKE01000002.1"/>
</dbReference>
<organism evidence="1 2">
    <name type="scientific">Bdellovibrio bacteriovorus</name>
    <dbReference type="NCBI Taxonomy" id="959"/>
    <lineage>
        <taxon>Bacteria</taxon>
        <taxon>Pseudomonadati</taxon>
        <taxon>Bdellovibrionota</taxon>
        <taxon>Bdellovibrionia</taxon>
        <taxon>Bdellovibrionales</taxon>
        <taxon>Pseudobdellovibrionaceae</taxon>
        <taxon>Bdellovibrio</taxon>
    </lineage>
</organism>
<comment type="caution">
    <text evidence="1">The sequence shown here is derived from an EMBL/GenBank/DDBJ whole genome shotgun (WGS) entry which is preliminary data.</text>
</comment>
<dbReference type="EMBL" id="LUKE01000002">
    <property type="protein sequence ID" value="KYG64836.1"/>
    <property type="molecule type" value="Genomic_DNA"/>
</dbReference>
<evidence type="ECO:0000313" key="1">
    <source>
        <dbReference type="EMBL" id="KYG64836.1"/>
    </source>
</evidence>
<dbReference type="Proteomes" id="UP000075320">
    <property type="component" value="Unassembled WGS sequence"/>
</dbReference>
<dbReference type="AlphaFoldDB" id="A0A150WLQ3"/>